<evidence type="ECO:0000256" key="4">
    <source>
        <dbReference type="SAM" id="MobiDB-lite"/>
    </source>
</evidence>
<evidence type="ECO:0000313" key="6">
    <source>
        <dbReference type="EMBL" id="MFC1401403.1"/>
    </source>
</evidence>
<dbReference type="Gene3D" id="3.40.50.2300">
    <property type="match status" value="2"/>
</dbReference>
<evidence type="ECO:0000256" key="5">
    <source>
        <dbReference type="SAM" id="SignalP"/>
    </source>
</evidence>
<sequence length="406" mass="41030">MRKTALTFRSGRSTGSTRPLGRRAAAPVALAAVVAMALSACSSSSTGTGGSAGASGSAPAVGGTATATANVAKLTEALSSYPVPTATLSGVSALKGKTVYYIPITQQAAQFTVTGTALKQALASVGVNLQICNGGSNPSTIAACVNQAVGAGAGAIVTDSIPYALAGNALDAARAKKIPVLVTDQIADSAHPADSTLGYIEGAGSAQLVAIADWIIADSNGKAKVVLNESTDSPSTVAYVTKAQEEFKQLCPDCSVTVNKISSANFSLIASSTSSTVLRTPGVQYVVSEFDQYLQVTQGGVQQSGKAASVKGVSSAAGTAGLTQLKSKNFLYVDAGQASAYQGWATADAALRLMLGQTLPDYTIPMRLFTRDNVGSITIDSANEASGAWFGPTDFTSKFKTLWGAA</sequence>
<dbReference type="SUPFAM" id="SSF53822">
    <property type="entry name" value="Periplasmic binding protein-like I"/>
    <property type="match status" value="1"/>
</dbReference>
<feature type="signal peptide" evidence="5">
    <location>
        <begin position="1"/>
        <end position="31"/>
    </location>
</feature>
<evidence type="ECO:0000256" key="1">
    <source>
        <dbReference type="ARBA" id="ARBA00004196"/>
    </source>
</evidence>
<feature type="chain" id="PRO_5046005312" evidence="5">
    <location>
        <begin position="32"/>
        <end position="406"/>
    </location>
</feature>
<proteinExistence type="inferred from homology"/>
<dbReference type="InterPro" id="IPR028082">
    <property type="entry name" value="Peripla_BP_I"/>
</dbReference>
<feature type="region of interest" description="Disordered" evidence="4">
    <location>
        <begin position="1"/>
        <end position="21"/>
    </location>
</feature>
<dbReference type="PANTHER" id="PTHR46847">
    <property type="entry name" value="D-ALLOSE-BINDING PERIPLASMIC PROTEIN-RELATED"/>
    <property type="match status" value="1"/>
</dbReference>
<comment type="caution">
    <text evidence="6">The sequence shown here is derived from an EMBL/GenBank/DDBJ whole genome shotgun (WGS) entry which is preliminary data.</text>
</comment>
<dbReference type="PANTHER" id="PTHR46847:SF1">
    <property type="entry name" value="D-ALLOSE-BINDING PERIPLASMIC PROTEIN-RELATED"/>
    <property type="match status" value="1"/>
</dbReference>
<evidence type="ECO:0000313" key="7">
    <source>
        <dbReference type="Proteomes" id="UP001592528"/>
    </source>
</evidence>
<organism evidence="6 7">
    <name type="scientific">Streptacidiphilus cavernicola</name>
    <dbReference type="NCBI Taxonomy" id="3342716"/>
    <lineage>
        <taxon>Bacteria</taxon>
        <taxon>Bacillati</taxon>
        <taxon>Actinomycetota</taxon>
        <taxon>Actinomycetes</taxon>
        <taxon>Kitasatosporales</taxon>
        <taxon>Streptomycetaceae</taxon>
        <taxon>Streptacidiphilus</taxon>
    </lineage>
</organism>
<comment type="subcellular location">
    <subcellularLocation>
        <location evidence="1">Cell envelope</location>
    </subcellularLocation>
</comment>
<accession>A0ABV6UIX6</accession>
<evidence type="ECO:0000256" key="3">
    <source>
        <dbReference type="ARBA" id="ARBA00022729"/>
    </source>
</evidence>
<dbReference type="RefSeq" id="WP_198037564.1">
    <property type="nucleotide sequence ID" value="NZ_JBHEZZ010000004.1"/>
</dbReference>
<name>A0ABV6UIX6_9ACTN</name>
<keyword evidence="3 5" id="KW-0732">Signal</keyword>
<evidence type="ECO:0000256" key="2">
    <source>
        <dbReference type="ARBA" id="ARBA00007639"/>
    </source>
</evidence>
<dbReference type="Proteomes" id="UP001592528">
    <property type="component" value="Unassembled WGS sequence"/>
</dbReference>
<protein>
    <submittedName>
        <fullName evidence="6">Sugar ABC transporter substrate-binding protein</fullName>
    </submittedName>
</protein>
<comment type="similarity">
    <text evidence="2">Belongs to the bacterial solute-binding protein 2 family.</text>
</comment>
<gene>
    <name evidence="6" type="ORF">ACEZDJ_08895</name>
</gene>
<keyword evidence="7" id="KW-1185">Reference proteome</keyword>
<dbReference type="EMBL" id="JBHEZZ010000004">
    <property type="protein sequence ID" value="MFC1401403.1"/>
    <property type="molecule type" value="Genomic_DNA"/>
</dbReference>
<reference evidence="6 7" key="1">
    <citation type="submission" date="2024-09" db="EMBL/GenBank/DDBJ databases">
        <authorList>
            <person name="Lee S.D."/>
        </authorList>
    </citation>
    <scope>NUCLEOTIDE SEQUENCE [LARGE SCALE GENOMIC DNA]</scope>
    <source>
        <strain evidence="6 7">N1-5</strain>
    </source>
</reference>